<dbReference type="EMBL" id="CAXLJM020000019">
    <property type="protein sequence ID" value="CAL8085716.1"/>
    <property type="molecule type" value="Genomic_DNA"/>
</dbReference>
<accession>A0ABP1Q3C7</accession>
<comment type="caution">
    <text evidence="2">The sequence shown here is derived from an EMBL/GenBank/DDBJ whole genome shotgun (WGS) entry which is preliminary data.</text>
</comment>
<evidence type="ECO:0000313" key="3">
    <source>
        <dbReference type="Proteomes" id="UP001642540"/>
    </source>
</evidence>
<keyword evidence="3" id="KW-1185">Reference proteome</keyword>
<dbReference type="Proteomes" id="UP001642540">
    <property type="component" value="Unassembled WGS sequence"/>
</dbReference>
<keyword evidence="1" id="KW-0732">Signal</keyword>
<evidence type="ECO:0000313" key="2">
    <source>
        <dbReference type="EMBL" id="CAL8085716.1"/>
    </source>
</evidence>
<evidence type="ECO:0000256" key="1">
    <source>
        <dbReference type="SAM" id="SignalP"/>
    </source>
</evidence>
<feature type="chain" id="PRO_5045399234" evidence="1">
    <location>
        <begin position="25"/>
        <end position="90"/>
    </location>
</feature>
<gene>
    <name evidence="2" type="ORF">ODALV1_LOCUS6205</name>
</gene>
<organism evidence="2 3">
    <name type="scientific">Orchesella dallaii</name>
    <dbReference type="NCBI Taxonomy" id="48710"/>
    <lineage>
        <taxon>Eukaryota</taxon>
        <taxon>Metazoa</taxon>
        <taxon>Ecdysozoa</taxon>
        <taxon>Arthropoda</taxon>
        <taxon>Hexapoda</taxon>
        <taxon>Collembola</taxon>
        <taxon>Entomobryomorpha</taxon>
        <taxon>Entomobryoidea</taxon>
        <taxon>Orchesellidae</taxon>
        <taxon>Orchesellinae</taxon>
        <taxon>Orchesella</taxon>
    </lineage>
</organism>
<feature type="signal peptide" evidence="1">
    <location>
        <begin position="1"/>
        <end position="24"/>
    </location>
</feature>
<reference evidence="2 3" key="1">
    <citation type="submission" date="2024-08" db="EMBL/GenBank/DDBJ databases">
        <authorList>
            <person name="Cucini C."/>
            <person name="Frati F."/>
        </authorList>
    </citation>
    <scope>NUCLEOTIDE SEQUENCE [LARGE SCALE GENOMIC DNA]</scope>
</reference>
<name>A0ABP1Q3C7_9HEXA</name>
<sequence>MRFIIIIVFCVTLLLVSNLRTCDSAPQADVVLDGMVFRPSQLCPNHDNLGHPCWADRNRRDSRCIFKGYNRRWDFKLLGNKCYCCGPYRF</sequence>
<proteinExistence type="predicted"/>
<protein>
    <submittedName>
        <fullName evidence="2">Uncharacterized protein</fullName>
    </submittedName>
</protein>